<dbReference type="Proteomes" id="UP000323000">
    <property type="component" value="Chromosome 11"/>
</dbReference>
<accession>A0A5C7H5G4</accession>
<dbReference type="Pfam" id="PF03372">
    <property type="entry name" value="Exo_endo_phos"/>
    <property type="match status" value="1"/>
</dbReference>
<comment type="caution">
    <text evidence="3">The sequence shown here is derived from an EMBL/GenBank/DDBJ whole genome shotgun (WGS) entry which is preliminary data.</text>
</comment>
<feature type="domain" description="Endonuclease/exonuclease/phosphatase" evidence="2">
    <location>
        <begin position="105"/>
        <end position="430"/>
    </location>
</feature>
<dbReference type="Gene3D" id="3.60.10.10">
    <property type="entry name" value="Endonuclease/exonuclease/phosphatase"/>
    <property type="match status" value="1"/>
</dbReference>
<protein>
    <recommendedName>
        <fullName evidence="2">Endonuclease/exonuclease/phosphatase domain-containing protein</fullName>
    </recommendedName>
</protein>
<dbReference type="InterPro" id="IPR050410">
    <property type="entry name" value="CCR4/nocturin_mRNA_transcr"/>
</dbReference>
<evidence type="ECO:0000259" key="2">
    <source>
        <dbReference type="Pfam" id="PF03372"/>
    </source>
</evidence>
<name>A0A5C7H5G4_9ROSI</name>
<sequence length="456" mass="51377">MKFDIASSWLRQSPAVSATTPSHTSALRRLSSSSCKPTNIISCCSSTPTHSSSSSSSSPSARSYSRRWYNPLRRRPFDESSTEILRHWINTDFHPLASQEKFTVVSYNILGNKNAWKHKDMYPNVPSQYMNWNHRKSNLCRELFGWNPDIICLQEVDMYYDLLSVMEKAGYVGSYKRRTGDYVDGCATFWKADKFQLIEEVNIEFKDFGLRDNVAQISVFEMRRAKSRRLVVGNIHVLYNPSRGEVKLGQICLLSSRAQIISEKWGNVPVVLAGDFNSTPQSAIYQFLSSSEVNIKLYDRRELSGQRSCHPAQVFGLKNEMSNPFAVIDRFLLNCWTDEEVKVATGSHDCHLAIHPLKLNSSYASVKGSTKTRGLNGEPLATSYHSKFFGTVDYLWYSNGLVPTRVLDTLPVDTLRKTGGLPCKILGSDHLALVSEFAFVQGTNDGASEEENDALL</sequence>
<proteinExistence type="predicted"/>
<dbReference type="EMBL" id="VAHF01000011">
    <property type="protein sequence ID" value="TXG51496.1"/>
    <property type="molecule type" value="Genomic_DNA"/>
</dbReference>
<evidence type="ECO:0000256" key="1">
    <source>
        <dbReference type="SAM" id="MobiDB-lite"/>
    </source>
</evidence>
<gene>
    <name evidence="3" type="ORF">EZV62_024020</name>
</gene>
<dbReference type="PANTHER" id="PTHR12121">
    <property type="entry name" value="CARBON CATABOLITE REPRESSOR PROTEIN 4"/>
    <property type="match status" value="1"/>
</dbReference>
<keyword evidence="4" id="KW-1185">Reference proteome</keyword>
<dbReference type="GO" id="GO:0000175">
    <property type="term" value="F:3'-5'-RNA exonuclease activity"/>
    <property type="evidence" value="ECO:0007669"/>
    <property type="project" value="TreeGrafter"/>
</dbReference>
<evidence type="ECO:0000313" key="3">
    <source>
        <dbReference type="EMBL" id="TXG51496.1"/>
    </source>
</evidence>
<dbReference type="SUPFAM" id="SSF56219">
    <property type="entry name" value="DNase I-like"/>
    <property type="match status" value="1"/>
</dbReference>
<dbReference type="PANTHER" id="PTHR12121:SF82">
    <property type="entry name" value="CARBON CATABOLITE REPRESSOR PROTEIN 4 HOMOLOG 3"/>
    <property type="match status" value="1"/>
</dbReference>
<dbReference type="InterPro" id="IPR036691">
    <property type="entry name" value="Endo/exonu/phosph_ase_sf"/>
</dbReference>
<feature type="region of interest" description="Disordered" evidence="1">
    <location>
        <begin position="44"/>
        <end position="63"/>
    </location>
</feature>
<organism evidence="3 4">
    <name type="scientific">Acer yangbiense</name>
    <dbReference type="NCBI Taxonomy" id="1000413"/>
    <lineage>
        <taxon>Eukaryota</taxon>
        <taxon>Viridiplantae</taxon>
        <taxon>Streptophyta</taxon>
        <taxon>Embryophyta</taxon>
        <taxon>Tracheophyta</taxon>
        <taxon>Spermatophyta</taxon>
        <taxon>Magnoliopsida</taxon>
        <taxon>eudicotyledons</taxon>
        <taxon>Gunneridae</taxon>
        <taxon>Pentapetalae</taxon>
        <taxon>rosids</taxon>
        <taxon>malvids</taxon>
        <taxon>Sapindales</taxon>
        <taxon>Sapindaceae</taxon>
        <taxon>Hippocastanoideae</taxon>
        <taxon>Acereae</taxon>
        <taxon>Acer</taxon>
    </lineage>
</organism>
<dbReference type="InterPro" id="IPR005135">
    <property type="entry name" value="Endo/exonuclease/phosphatase"/>
</dbReference>
<evidence type="ECO:0000313" key="4">
    <source>
        <dbReference type="Proteomes" id="UP000323000"/>
    </source>
</evidence>
<dbReference type="OrthoDB" id="428734at2759"/>
<reference evidence="4" key="1">
    <citation type="journal article" date="2019" name="Gigascience">
        <title>De novo genome assembly of the endangered Acer yangbiense, a plant species with extremely small populations endemic to Yunnan Province, China.</title>
        <authorList>
            <person name="Yang J."/>
            <person name="Wariss H.M."/>
            <person name="Tao L."/>
            <person name="Zhang R."/>
            <person name="Yun Q."/>
            <person name="Hollingsworth P."/>
            <person name="Dao Z."/>
            <person name="Luo G."/>
            <person name="Guo H."/>
            <person name="Ma Y."/>
            <person name="Sun W."/>
        </authorList>
    </citation>
    <scope>NUCLEOTIDE SEQUENCE [LARGE SCALE GENOMIC DNA]</scope>
    <source>
        <strain evidence="4">cv. Malutang</strain>
    </source>
</reference>
<dbReference type="AlphaFoldDB" id="A0A5C7H5G4"/>